<dbReference type="GO" id="GO:0032259">
    <property type="term" value="P:methylation"/>
    <property type="evidence" value="ECO:0007669"/>
    <property type="project" value="UniProtKB-KW"/>
</dbReference>
<gene>
    <name evidence="2" type="ORF">G210_3690</name>
</gene>
<dbReference type="EMBL" id="AOGT01002163">
    <property type="protein sequence ID" value="EMG46074.1"/>
    <property type="molecule type" value="Genomic_DNA"/>
</dbReference>
<reference evidence="2 3" key="1">
    <citation type="submission" date="2013-02" db="EMBL/GenBank/DDBJ databases">
        <title>Genome sequence of Candida maltosa Xu316, a potential industrial strain for xylitol and ethanol production.</title>
        <authorList>
            <person name="Yu J."/>
            <person name="Wang Q."/>
            <person name="Geng X."/>
            <person name="Bao W."/>
            <person name="He P."/>
            <person name="Cai J."/>
        </authorList>
    </citation>
    <scope>NUCLEOTIDE SEQUENCE [LARGE SCALE GENOMIC DNA]</scope>
    <source>
        <strain evidence="3">Xu316</strain>
    </source>
</reference>
<feature type="region of interest" description="Disordered" evidence="1">
    <location>
        <begin position="70"/>
        <end position="89"/>
    </location>
</feature>
<keyword evidence="2" id="KW-0808">Transferase</keyword>
<proteinExistence type="predicted"/>
<dbReference type="AlphaFoldDB" id="M3JUM7"/>
<keyword evidence="3" id="KW-1185">Reference proteome</keyword>
<organism evidence="2 3">
    <name type="scientific">Candida maltosa (strain Xu316)</name>
    <name type="common">Yeast</name>
    <dbReference type="NCBI Taxonomy" id="1245528"/>
    <lineage>
        <taxon>Eukaryota</taxon>
        <taxon>Fungi</taxon>
        <taxon>Dikarya</taxon>
        <taxon>Ascomycota</taxon>
        <taxon>Saccharomycotina</taxon>
        <taxon>Pichiomycetes</taxon>
        <taxon>Debaryomycetaceae</taxon>
        <taxon>Candida/Lodderomyces clade</taxon>
        <taxon>Candida</taxon>
    </lineage>
</organism>
<dbReference type="HOGENOM" id="CLU_2454495_0_0_1"/>
<protein>
    <submittedName>
        <fullName evidence="2">Putative N6-adenine-specific DNA methylase</fullName>
    </submittedName>
</protein>
<dbReference type="Proteomes" id="UP000011777">
    <property type="component" value="Unassembled WGS sequence"/>
</dbReference>
<evidence type="ECO:0000313" key="2">
    <source>
        <dbReference type="EMBL" id="EMG46074.1"/>
    </source>
</evidence>
<keyword evidence="2" id="KW-0489">Methyltransferase</keyword>
<accession>M3JUM7</accession>
<evidence type="ECO:0000313" key="3">
    <source>
        <dbReference type="Proteomes" id="UP000011777"/>
    </source>
</evidence>
<dbReference type="GO" id="GO:0008168">
    <property type="term" value="F:methyltransferase activity"/>
    <property type="evidence" value="ECO:0007669"/>
    <property type="project" value="UniProtKB-KW"/>
</dbReference>
<comment type="caution">
    <text evidence="2">The sequence shown here is derived from an EMBL/GenBank/DDBJ whole genome shotgun (WGS) entry which is preliminary data.</text>
</comment>
<evidence type="ECO:0000256" key="1">
    <source>
        <dbReference type="SAM" id="MobiDB-lite"/>
    </source>
</evidence>
<name>M3JUM7_CANMX</name>
<sequence>MTHVIVFSTAPISEVSIHNWIPKKPYTNPESKTTCSEKLIPGLAENQTFIRNLKKKRKGKVGTDFSVTAKHESKEKPELNVTISSNVMR</sequence>